<reference evidence="2" key="1">
    <citation type="submission" date="2021-07" db="EMBL/GenBank/DDBJ databases">
        <title>Shinella sp. nov., a novel member of the genus Shinella from water.</title>
        <authorList>
            <person name="Deng Y."/>
        </authorList>
    </citation>
    <scope>NUCLEOTIDE SEQUENCE</scope>
    <source>
        <strain evidence="2">CPCC 100929</strain>
    </source>
</reference>
<dbReference type="Gene3D" id="3.90.25.10">
    <property type="entry name" value="UDP-galactose 4-epimerase, domain 1"/>
    <property type="match status" value="1"/>
</dbReference>
<accession>A0ABT1R234</accession>
<protein>
    <submittedName>
        <fullName evidence="2">SDR family oxidoreductase</fullName>
    </submittedName>
</protein>
<dbReference type="InterPro" id="IPR008030">
    <property type="entry name" value="NmrA-like"/>
</dbReference>
<keyword evidence="3" id="KW-1185">Reference proteome</keyword>
<comment type="caution">
    <text evidence="2">The sequence shown here is derived from an EMBL/GenBank/DDBJ whole genome shotgun (WGS) entry which is preliminary data.</text>
</comment>
<dbReference type="PANTHER" id="PTHR47129">
    <property type="entry name" value="QUINONE OXIDOREDUCTASE 2"/>
    <property type="match status" value="1"/>
</dbReference>
<evidence type="ECO:0000259" key="1">
    <source>
        <dbReference type="Pfam" id="PF05368"/>
    </source>
</evidence>
<feature type="domain" description="NmrA-like" evidence="1">
    <location>
        <begin position="2"/>
        <end position="241"/>
    </location>
</feature>
<gene>
    <name evidence="2" type="ORF">GB927_004270</name>
</gene>
<dbReference type="SUPFAM" id="SSF51735">
    <property type="entry name" value="NAD(P)-binding Rossmann-fold domains"/>
    <property type="match status" value="1"/>
</dbReference>
<proteinExistence type="predicted"/>
<evidence type="ECO:0000313" key="2">
    <source>
        <dbReference type="EMBL" id="MCQ4629240.1"/>
    </source>
</evidence>
<dbReference type="EMBL" id="WHSB02000001">
    <property type="protein sequence ID" value="MCQ4629240.1"/>
    <property type="molecule type" value="Genomic_DNA"/>
</dbReference>
<name>A0ABT1R234_9HYPH</name>
<dbReference type="Pfam" id="PF05368">
    <property type="entry name" value="NmrA"/>
    <property type="match status" value="1"/>
</dbReference>
<organism evidence="2 3">
    <name type="scientific">Shinella lacus</name>
    <dbReference type="NCBI Taxonomy" id="2654216"/>
    <lineage>
        <taxon>Bacteria</taxon>
        <taxon>Pseudomonadati</taxon>
        <taxon>Pseudomonadota</taxon>
        <taxon>Alphaproteobacteria</taxon>
        <taxon>Hyphomicrobiales</taxon>
        <taxon>Rhizobiaceae</taxon>
        <taxon>Shinella</taxon>
    </lineage>
</organism>
<sequence>MIVVTGATGKLGRLVVQHLLERVPAERIAVSVRDPGKAAAFLQQGVRVRHGDFAQPDSLASAFEDATQVLVVSSNASAYGGDSKAQHRDAIAAAKTAGVRRILYTSHMAVSATSAFLPMHVHAATETMLQESGLAWTALRNGFYAESARQMTADAARTGEVVAPEDGKFSWTAHEDLAAAAATILAEEGRFDGPTPPLTAPAALDFTDIANILSEISGQTIARRTVADDEFERLLASRSLPPAVIAITLSMYRAARAGEFARTDPTLGKLLGREPISARQTLAS</sequence>
<dbReference type="Proteomes" id="UP000996601">
    <property type="component" value="Unassembled WGS sequence"/>
</dbReference>
<dbReference type="InterPro" id="IPR036291">
    <property type="entry name" value="NAD(P)-bd_dom_sf"/>
</dbReference>
<dbReference type="PANTHER" id="PTHR47129:SF1">
    <property type="entry name" value="NMRA-LIKE DOMAIN-CONTAINING PROTEIN"/>
    <property type="match status" value="1"/>
</dbReference>
<dbReference type="Gene3D" id="3.40.50.720">
    <property type="entry name" value="NAD(P)-binding Rossmann-like Domain"/>
    <property type="match status" value="1"/>
</dbReference>
<evidence type="ECO:0000313" key="3">
    <source>
        <dbReference type="Proteomes" id="UP000996601"/>
    </source>
</evidence>
<dbReference type="InterPro" id="IPR052718">
    <property type="entry name" value="NmrA-type_oxidoreductase"/>
</dbReference>
<dbReference type="CDD" id="cd05269">
    <property type="entry name" value="TMR_SDR_a"/>
    <property type="match status" value="1"/>
</dbReference>